<dbReference type="AlphaFoldDB" id="A0A2I8VJ50"/>
<evidence type="ECO:0008006" key="5">
    <source>
        <dbReference type="Google" id="ProtNLM"/>
    </source>
</evidence>
<accession>A0A2I8VJ50</accession>
<feature type="compositionally biased region" description="Pro residues" evidence="1">
    <location>
        <begin position="413"/>
        <end position="423"/>
    </location>
</feature>
<organism evidence="3 4">
    <name type="scientific">Salinigranum rubrum</name>
    <dbReference type="NCBI Taxonomy" id="755307"/>
    <lineage>
        <taxon>Archaea</taxon>
        <taxon>Methanobacteriati</taxon>
        <taxon>Methanobacteriota</taxon>
        <taxon>Stenosarchaea group</taxon>
        <taxon>Halobacteria</taxon>
        <taxon>Halobacteriales</taxon>
        <taxon>Haloferacaceae</taxon>
        <taxon>Salinigranum</taxon>
    </lineage>
</organism>
<evidence type="ECO:0000256" key="2">
    <source>
        <dbReference type="SAM" id="Phobius"/>
    </source>
</evidence>
<feature type="region of interest" description="Disordered" evidence="1">
    <location>
        <begin position="409"/>
        <end position="539"/>
    </location>
</feature>
<name>A0A2I8VJ50_9EURY</name>
<dbReference type="Proteomes" id="UP000236584">
    <property type="component" value="Chromosome"/>
</dbReference>
<sequence length="668" mass="68825">MNRTRHVLAVVGLVLALLFAPVASGPVGAATTATPANETETAGAATTAQQQEASTNSTVSLVETNVTDGSSFEYELGAYDRIENFSVELTGSVTREDDVDSGTVTSDGEALPVSIAGTMEPTGPAGGEPELTLTAETRTVSSEFGGGDETVGLYGRWDSEIRITQPPSTIGSVRTYHSTSGGSGAVVDVYIVEEGPDRTYGEGTLVREGWEVPNREGWQTIDIDEYATNSSTITVEFVTVEPINSSFETSVDSRQWDSQTRASWSGNLLSKPLPLEVVSAGPRDVSVTADDGTNVSFGSFGTDETSKTQPLDLSTNATELTVNYTGDNTIEWSLAYTERTGSVNPSVSVNGNRLNASRTLADGETVSFTPDPSWVREGTNTVAVDLDESALSDDAPAPAVDLRYTHDVVVEPTPTPSATPSPTPELDDSDDSDGGGGGGGGGAPAPNDDEDDDGDDGDDGDNDDDSDNDAVDVSDEEDDGDDGSSGGGGGGAGSSGGGGSGASLVDDDTTDASAASATATATPTPEAAATATQASTRTPAGTVVTDVSFEPSRISTNVQAVVVVTVRNPQTVSDTHPVELELEGQLVKTQDVTVPAESTASVQFAFEFANPGTYTARVDDETATVTVVEPEEGTPTAASTSTQFPGFTPLTVVLAVCVLSALAWRRRD</sequence>
<evidence type="ECO:0000313" key="3">
    <source>
        <dbReference type="EMBL" id="AUV81963.1"/>
    </source>
</evidence>
<feature type="compositionally biased region" description="Acidic residues" evidence="1">
    <location>
        <begin position="447"/>
        <end position="482"/>
    </location>
</feature>
<evidence type="ECO:0000256" key="1">
    <source>
        <dbReference type="SAM" id="MobiDB-lite"/>
    </source>
</evidence>
<protein>
    <recommendedName>
        <fullName evidence="5">CARDB domain-containing protein</fullName>
    </recommendedName>
</protein>
<dbReference type="GeneID" id="35592455"/>
<keyword evidence="2" id="KW-1133">Transmembrane helix</keyword>
<keyword evidence="2" id="KW-0472">Membrane</keyword>
<feature type="transmembrane region" description="Helical" evidence="2">
    <location>
        <begin position="644"/>
        <end position="664"/>
    </location>
</feature>
<gene>
    <name evidence="3" type="ORF">C2R22_10150</name>
</gene>
<evidence type="ECO:0000313" key="4">
    <source>
        <dbReference type="Proteomes" id="UP000236584"/>
    </source>
</evidence>
<reference evidence="3 4" key="1">
    <citation type="submission" date="2018-01" db="EMBL/GenBank/DDBJ databases">
        <title>Complete genome sequence of Salinigranum rubrum GX10T, an extremely halophilic archaeon isolated from a marine solar saltern.</title>
        <authorList>
            <person name="Han S."/>
        </authorList>
    </citation>
    <scope>NUCLEOTIDE SEQUENCE [LARGE SCALE GENOMIC DNA]</scope>
    <source>
        <strain evidence="3 4">GX10</strain>
    </source>
</reference>
<feature type="compositionally biased region" description="Low complexity" evidence="1">
    <location>
        <begin position="511"/>
        <end position="539"/>
    </location>
</feature>
<dbReference type="KEGG" id="srub:C2R22_10150"/>
<dbReference type="OrthoDB" id="221478at2157"/>
<keyword evidence="4" id="KW-1185">Reference proteome</keyword>
<dbReference type="EMBL" id="CP026309">
    <property type="protein sequence ID" value="AUV81963.1"/>
    <property type="molecule type" value="Genomic_DNA"/>
</dbReference>
<proteinExistence type="predicted"/>
<keyword evidence="2" id="KW-0812">Transmembrane</keyword>
<feature type="compositionally biased region" description="Gly residues" evidence="1">
    <location>
        <begin position="434"/>
        <end position="443"/>
    </location>
</feature>
<dbReference type="RefSeq" id="WP_103425652.1">
    <property type="nucleotide sequence ID" value="NZ_CP026309.1"/>
</dbReference>
<feature type="compositionally biased region" description="Gly residues" evidence="1">
    <location>
        <begin position="483"/>
        <end position="501"/>
    </location>
</feature>